<dbReference type="RefSeq" id="WP_205168287.1">
    <property type="nucleotide sequence ID" value="NZ_JAFBDZ010000001.1"/>
</dbReference>
<evidence type="ECO:0000313" key="5">
    <source>
        <dbReference type="EMBL" id="MBM7584097.1"/>
    </source>
</evidence>
<comment type="caution">
    <text evidence="5">The sequence shown here is derived from an EMBL/GenBank/DDBJ whole genome shotgun (WGS) entry which is preliminary data.</text>
</comment>
<dbReference type="InterPro" id="IPR027417">
    <property type="entry name" value="P-loop_NTPase"/>
</dbReference>
<dbReference type="InterPro" id="IPR007696">
    <property type="entry name" value="DNA_mismatch_repair_MutS_core"/>
</dbReference>
<dbReference type="Gene3D" id="3.40.50.300">
    <property type="entry name" value="P-loop containing nucleotide triphosphate hydrolases"/>
    <property type="match status" value="1"/>
</dbReference>
<gene>
    <name evidence="5" type="ORF">JOC86_000634</name>
</gene>
<evidence type="ECO:0000313" key="6">
    <source>
        <dbReference type="Proteomes" id="UP001646157"/>
    </source>
</evidence>
<dbReference type="SUPFAM" id="SSF48334">
    <property type="entry name" value="DNA repair protein MutS, domain III"/>
    <property type="match status" value="1"/>
</dbReference>
<reference evidence="5 6" key="1">
    <citation type="submission" date="2021-01" db="EMBL/GenBank/DDBJ databases">
        <title>Genomic Encyclopedia of Type Strains, Phase IV (KMG-IV): sequencing the most valuable type-strain genomes for metagenomic binning, comparative biology and taxonomic classification.</title>
        <authorList>
            <person name="Goeker M."/>
        </authorList>
    </citation>
    <scope>NUCLEOTIDE SEQUENCE [LARGE SCALE GENOMIC DNA]</scope>
    <source>
        <strain evidence="5 6">DSM 24834</strain>
    </source>
</reference>
<evidence type="ECO:0000256" key="1">
    <source>
        <dbReference type="ARBA" id="ARBA00022741"/>
    </source>
</evidence>
<evidence type="ECO:0000256" key="2">
    <source>
        <dbReference type="ARBA" id="ARBA00022840"/>
    </source>
</evidence>
<dbReference type="SUPFAM" id="SSF52540">
    <property type="entry name" value="P-loop containing nucleoside triphosphate hydrolases"/>
    <property type="match status" value="1"/>
</dbReference>
<protein>
    <submittedName>
        <fullName evidence="5">MutS2 family protein</fullName>
    </submittedName>
</protein>
<dbReference type="Pfam" id="PF00488">
    <property type="entry name" value="MutS_V"/>
    <property type="match status" value="1"/>
</dbReference>
<keyword evidence="2" id="KW-0067">ATP-binding</keyword>
<feature type="domain" description="DNA mismatch repair proteins mutS family" evidence="4">
    <location>
        <begin position="405"/>
        <end position="421"/>
    </location>
</feature>
<keyword evidence="3" id="KW-0238">DNA-binding</keyword>
<dbReference type="PIRSF" id="PIRSF005814">
    <property type="entry name" value="MutS_YshD"/>
    <property type="match status" value="1"/>
</dbReference>
<dbReference type="SMART" id="SM00533">
    <property type="entry name" value="MUTSd"/>
    <property type="match status" value="1"/>
</dbReference>
<accession>A0ABS2N8B7</accession>
<proteinExistence type="predicted"/>
<sequence length="638" mass="72219">MNAKTFQSLEFNKIKCRISDFALTDSGKNMINEMKASQNLNQICSWMDEVEEAVGILEKSTSVPIHALDGIERLLEGLNKGVALRPDHLTKIYYFLDACHKLKRFMKDKEFLAPRVTTYVYSIEDLPELAAEIQRCIRNGTVDDYASKELLKVRKQISIGEERLKEKVQHILKSKKYKPFLQENIVSLRGGRFVVPIKKEYKGKIKGTILDTSASGSTVYVEPEEVALQQDQIQFLKMEEEAVIDQVLFYLTGLVEQHQKTIKIAVETMVHYDVLFAKAKYGRFINGRKVLVNDSGYIRLKNARHPLLGKDAIPLTLEVGKEQSALIITGPNTGGKTVTIKTVGLLTLMVQCGLLIPTDEGTEVSIYQKILLDIGDGQSIEQNLSTFSSHIQNIIEILKMANENSLVLLDEVGSGTDPSEGMGLATAILKQLYEKGVTLFATTHYSEIKEYAEQHEGFINGSMEFNLETLKPTYRLQLGKGGDSQAFAIALKLGMHPKIIENAHYFTYKETKAYDHTYLDDREIEKQVIVNRYAKKKKAQKEPIEKVNLFKLGDNVQISTGENGIVYNGPDSTGNYVVQVKGKKETYNHKRLKLYISAEEMYPDGYDFDIVFKSKENRKKANRMKKKHIEGLTIEEDN</sequence>
<dbReference type="InterPro" id="IPR005747">
    <property type="entry name" value="MutS2"/>
</dbReference>
<dbReference type="PANTHER" id="PTHR48466:SF2">
    <property type="entry name" value="OS10G0509000 PROTEIN"/>
    <property type="match status" value="1"/>
</dbReference>
<keyword evidence="6" id="KW-1185">Reference proteome</keyword>
<name>A0ABS2N8B7_9BACI</name>
<evidence type="ECO:0000259" key="4">
    <source>
        <dbReference type="PROSITE" id="PS00486"/>
    </source>
</evidence>
<dbReference type="InterPro" id="IPR045076">
    <property type="entry name" value="MutS"/>
</dbReference>
<dbReference type="PROSITE" id="PS00486">
    <property type="entry name" value="DNA_MISMATCH_REPAIR_2"/>
    <property type="match status" value="1"/>
</dbReference>
<organism evidence="5 6">
    <name type="scientific">Rossellomorea pakistanensis</name>
    <dbReference type="NCBI Taxonomy" id="992288"/>
    <lineage>
        <taxon>Bacteria</taxon>
        <taxon>Bacillati</taxon>
        <taxon>Bacillota</taxon>
        <taxon>Bacilli</taxon>
        <taxon>Bacillales</taxon>
        <taxon>Bacillaceae</taxon>
        <taxon>Rossellomorea</taxon>
    </lineage>
</organism>
<dbReference type="PANTHER" id="PTHR48466">
    <property type="entry name" value="OS10G0509000 PROTEIN-RELATED"/>
    <property type="match status" value="1"/>
</dbReference>
<dbReference type="SMART" id="SM00534">
    <property type="entry name" value="MUTSac"/>
    <property type="match status" value="1"/>
</dbReference>
<dbReference type="NCBIfam" id="TIGR01069">
    <property type="entry name" value="mutS2"/>
    <property type="match status" value="1"/>
</dbReference>
<dbReference type="InterPro" id="IPR000432">
    <property type="entry name" value="DNA_mismatch_repair_MutS_C"/>
</dbReference>
<dbReference type="Proteomes" id="UP001646157">
    <property type="component" value="Unassembled WGS sequence"/>
</dbReference>
<dbReference type="EMBL" id="JAFBDZ010000001">
    <property type="protein sequence ID" value="MBM7584097.1"/>
    <property type="molecule type" value="Genomic_DNA"/>
</dbReference>
<evidence type="ECO:0000256" key="3">
    <source>
        <dbReference type="ARBA" id="ARBA00023125"/>
    </source>
</evidence>
<keyword evidence="1" id="KW-0547">Nucleotide-binding</keyword>
<dbReference type="InterPro" id="IPR036187">
    <property type="entry name" value="DNA_mismatch_repair_MutS_sf"/>
</dbReference>